<feature type="non-terminal residue" evidence="1">
    <location>
        <position position="90"/>
    </location>
</feature>
<evidence type="ECO:0000313" key="1">
    <source>
        <dbReference type="EMBL" id="KAG1803996.1"/>
    </source>
</evidence>
<dbReference type="Proteomes" id="UP000807769">
    <property type="component" value="Unassembled WGS sequence"/>
</dbReference>
<evidence type="ECO:0000313" key="2">
    <source>
        <dbReference type="Proteomes" id="UP000807769"/>
    </source>
</evidence>
<dbReference type="RefSeq" id="XP_041186694.1">
    <property type="nucleotide sequence ID" value="XM_041337180.1"/>
</dbReference>
<gene>
    <name evidence="1" type="ORF">BJ212DRAFT_1395562</name>
</gene>
<keyword evidence="2" id="KW-1185">Reference proteome</keyword>
<dbReference type="EMBL" id="JABBWG010000064">
    <property type="protein sequence ID" value="KAG1803996.1"/>
    <property type="molecule type" value="Genomic_DNA"/>
</dbReference>
<protein>
    <submittedName>
        <fullName evidence="1">Uncharacterized protein</fullName>
    </submittedName>
</protein>
<accession>A0A9P7J5T2</accession>
<organism evidence="1 2">
    <name type="scientific">Suillus subaureus</name>
    <dbReference type="NCBI Taxonomy" id="48587"/>
    <lineage>
        <taxon>Eukaryota</taxon>
        <taxon>Fungi</taxon>
        <taxon>Dikarya</taxon>
        <taxon>Basidiomycota</taxon>
        <taxon>Agaricomycotina</taxon>
        <taxon>Agaricomycetes</taxon>
        <taxon>Agaricomycetidae</taxon>
        <taxon>Boletales</taxon>
        <taxon>Suillineae</taxon>
        <taxon>Suillaceae</taxon>
        <taxon>Suillus</taxon>
    </lineage>
</organism>
<dbReference type="AlphaFoldDB" id="A0A9P7J5T2"/>
<reference evidence="1" key="1">
    <citation type="journal article" date="2020" name="New Phytol.">
        <title>Comparative genomics reveals dynamic genome evolution in host specialist ectomycorrhizal fungi.</title>
        <authorList>
            <person name="Lofgren L.A."/>
            <person name="Nguyen N.H."/>
            <person name="Vilgalys R."/>
            <person name="Ruytinx J."/>
            <person name="Liao H.L."/>
            <person name="Branco S."/>
            <person name="Kuo A."/>
            <person name="LaButti K."/>
            <person name="Lipzen A."/>
            <person name="Andreopoulos W."/>
            <person name="Pangilinan J."/>
            <person name="Riley R."/>
            <person name="Hundley H."/>
            <person name="Na H."/>
            <person name="Barry K."/>
            <person name="Grigoriev I.V."/>
            <person name="Stajich J.E."/>
            <person name="Kennedy P.G."/>
        </authorList>
    </citation>
    <scope>NUCLEOTIDE SEQUENCE</scope>
    <source>
        <strain evidence="1">MN1</strain>
    </source>
</reference>
<proteinExistence type="predicted"/>
<comment type="caution">
    <text evidence="1">The sequence shown here is derived from an EMBL/GenBank/DDBJ whole genome shotgun (WGS) entry which is preliminary data.</text>
</comment>
<sequence>MPSISAYAYDAPTHPLHLRRRRGAQHPTSRHYWNAVFMLHLNSVHYQPIHLARAAPFQMFPFLSASLCSHMHQQLASFLIMQDVVLHSSV</sequence>
<name>A0A9P7J5T2_9AGAM</name>
<dbReference type="GeneID" id="64631196"/>